<feature type="non-terminal residue" evidence="1">
    <location>
        <position position="1"/>
    </location>
</feature>
<proteinExistence type="predicted"/>
<protein>
    <submittedName>
        <fullName evidence="1">Uncharacterized protein</fullName>
    </submittedName>
</protein>
<organism evidence="1 2">
    <name type="scientific">Batillaria attramentaria</name>
    <dbReference type="NCBI Taxonomy" id="370345"/>
    <lineage>
        <taxon>Eukaryota</taxon>
        <taxon>Metazoa</taxon>
        <taxon>Spiralia</taxon>
        <taxon>Lophotrochozoa</taxon>
        <taxon>Mollusca</taxon>
        <taxon>Gastropoda</taxon>
        <taxon>Caenogastropoda</taxon>
        <taxon>Sorbeoconcha</taxon>
        <taxon>Cerithioidea</taxon>
        <taxon>Batillariidae</taxon>
        <taxon>Batillaria</taxon>
    </lineage>
</organism>
<reference evidence="1 2" key="1">
    <citation type="journal article" date="2023" name="Sci. Data">
        <title>Genome assembly of the Korean intertidal mud-creeper Batillaria attramentaria.</title>
        <authorList>
            <person name="Patra A.K."/>
            <person name="Ho P.T."/>
            <person name="Jun S."/>
            <person name="Lee S.J."/>
            <person name="Kim Y."/>
            <person name="Won Y.J."/>
        </authorList>
    </citation>
    <scope>NUCLEOTIDE SEQUENCE [LARGE SCALE GENOMIC DNA]</scope>
    <source>
        <strain evidence="1">Wonlab-2016</strain>
    </source>
</reference>
<keyword evidence="2" id="KW-1185">Reference proteome</keyword>
<evidence type="ECO:0000313" key="2">
    <source>
        <dbReference type="Proteomes" id="UP001519460"/>
    </source>
</evidence>
<dbReference type="EMBL" id="JACVVK020000111">
    <property type="protein sequence ID" value="KAK7491748.1"/>
    <property type="molecule type" value="Genomic_DNA"/>
</dbReference>
<accession>A0ABD0KXR4</accession>
<gene>
    <name evidence="1" type="ORF">BaRGS_00017004</name>
</gene>
<sequence>IITNAEGQSEHQITQILHLTSSTFRSGCLKTFARKPVVMLQTPSLAAVQQLAT</sequence>
<dbReference type="AlphaFoldDB" id="A0ABD0KXR4"/>
<comment type="caution">
    <text evidence="1">The sequence shown here is derived from an EMBL/GenBank/DDBJ whole genome shotgun (WGS) entry which is preliminary data.</text>
</comment>
<dbReference type="Proteomes" id="UP001519460">
    <property type="component" value="Unassembled WGS sequence"/>
</dbReference>
<evidence type="ECO:0000313" key="1">
    <source>
        <dbReference type="EMBL" id="KAK7491748.1"/>
    </source>
</evidence>
<name>A0ABD0KXR4_9CAEN</name>